<gene>
    <name evidence="1" type="ORF">JBS370_LOCUS39039</name>
</gene>
<organism evidence="1 2">
    <name type="scientific">Rotaria sordida</name>
    <dbReference type="NCBI Taxonomy" id="392033"/>
    <lineage>
        <taxon>Eukaryota</taxon>
        <taxon>Metazoa</taxon>
        <taxon>Spiralia</taxon>
        <taxon>Gnathifera</taxon>
        <taxon>Rotifera</taxon>
        <taxon>Eurotatoria</taxon>
        <taxon>Bdelloidea</taxon>
        <taxon>Philodinida</taxon>
        <taxon>Philodinidae</taxon>
        <taxon>Rotaria</taxon>
    </lineage>
</organism>
<dbReference type="AlphaFoldDB" id="A0A820F721"/>
<reference evidence="1" key="1">
    <citation type="submission" date="2021-02" db="EMBL/GenBank/DDBJ databases">
        <authorList>
            <person name="Nowell W R."/>
        </authorList>
    </citation>
    <scope>NUCLEOTIDE SEQUENCE</scope>
</reference>
<proteinExistence type="predicted"/>
<dbReference type="EMBL" id="CAJOBD010024551">
    <property type="protein sequence ID" value="CAF4260101.1"/>
    <property type="molecule type" value="Genomic_DNA"/>
</dbReference>
<dbReference type="Proteomes" id="UP000663836">
    <property type="component" value="Unassembled WGS sequence"/>
</dbReference>
<evidence type="ECO:0000313" key="1">
    <source>
        <dbReference type="EMBL" id="CAF4260101.1"/>
    </source>
</evidence>
<comment type="caution">
    <text evidence="1">The sequence shown here is derived from an EMBL/GenBank/DDBJ whole genome shotgun (WGS) entry which is preliminary data.</text>
</comment>
<protein>
    <submittedName>
        <fullName evidence="1">Uncharacterized protein</fullName>
    </submittedName>
</protein>
<sequence length="16" mass="1599">MNVRLPGGVGAADRDA</sequence>
<evidence type="ECO:0000313" key="2">
    <source>
        <dbReference type="Proteomes" id="UP000663836"/>
    </source>
</evidence>
<name>A0A820F721_9BILA</name>
<accession>A0A820F721</accession>
<feature type="non-terminal residue" evidence="1">
    <location>
        <position position="16"/>
    </location>
</feature>